<evidence type="ECO:0000256" key="3">
    <source>
        <dbReference type="SAM" id="MobiDB-lite"/>
    </source>
</evidence>
<feature type="compositionally biased region" description="Low complexity" evidence="3">
    <location>
        <begin position="132"/>
        <end position="148"/>
    </location>
</feature>
<sequence>RRQQKRLRRRSVQNGQSGKMAGAPGSKSDAADAPDDLATSAAKAQAPPRAEMNLLVARENKPGSEQLNTKLSPVQDQYESENQEPNRRSDKPQDGRRDRWSIVSQSIASARSRRRAFQQSAMAPRRSPAVAAMAGKSSSMSDSDQGSSPRTSYARSYSADSPKQYSRSSSLGERRLSPRCYRQPSADKDTSRRVSPSRDAQSAYDGDKTRRVSPSRDGQRSSGGDATRRVSPSRDVKGESRDRLRRVSPSRDGDVTQVRHGDSPRRTSPSRDVLQAHSGDRHRRGSPSRVRKGSPNGDPKRLSPEDNTTRTSDRQRRTSLPSDVTGARDGDRPRRLSPSDDVNAARDGKGSNDVKLRRGKDRGGRSDGRSCSDDEKARKAAAAAASGRNPGNAPDSLDTGSASRRSRPGPRRQCSYDEKLHPDRSARPGGTLSSPEKSAADTCCSSPTPYTCVTQALRNVASPHEYATSPDTGGASSACTCATPDTCIAKSALLGVTDCCACATAIERAWEWTKEAWDYNGNLIHTILHKPTRKERDIKRESHPGAAGDQVVAWGGHPLSGTSFEQALSLVTNTRSDVVHLLTLPKDLIGRPSSPMRSSSRHSDFDHPVSPHGHSPITWGSESGLSMGHVSDSSTAEIGRESRQMCGEILLSLEYDPPTAVLYVTIVKGRGLALPGTGSTPDVHPHGPGQGQMTASLHKTDQGPEHIFEPRPGSRGAEQRSAEYHQNKRARKTLDLPQVTVKSAALSGSETEDTEHDVTSSAFPSPFVLVHLLPHRRSREAHKTEIRKYNRRPKWERTFVYDSFTITEVVTVWSREDGADEFMGEILLELREWRHYTQAIWCRLYDHDDNSSPLPRPRQLMAHDSVVSSASASSSCYDDHSRSSDLQDAHRLSPTAGGSQTGSTAVGTRDLHAQPDTFTTKLGKVTKGMVRNRLVSRVSTSFSHADRKEMGKGASPSSVGSDESSPGDLSRRRSASETHVNNHDDRMISPGISRHPSYGMDLLAPPRPLSRANSSSSFFMSDDSSDGDLYSPTSVTPDRPAPEGDDITSILGPGQVPPKPSSETLVCGDVKLGLAVSKGQLEVDIICVRGLHRTPHSHLPAYAPDTYVKTYLVEGHKTIQKKKTQVVKASADPIFRRKIKYSACNVHGRHMRIVVWERPRNFERKQCLGETVVKLDSLDLSVHTIMWYKLFPLNSTDLGSTDSLSQW</sequence>
<dbReference type="Proteomes" id="UP001519460">
    <property type="component" value="Unassembled WGS sequence"/>
</dbReference>
<feature type="compositionally biased region" description="Basic and acidic residues" evidence="3">
    <location>
        <begin position="226"/>
        <end position="242"/>
    </location>
</feature>
<feature type="compositionally biased region" description="Basic and acidic residues" evidence="3">
    <location>
        <begin position="877"/>
        <end position="891"/>
    </location>
</feature>
<dbReference type="InterPro" id="IPR000008">
    <property type="entry name" value="C2_dom"/>
</dbReference>
<name>A0ABD0JMR1_9CAEN</name>
<feature type="compositionally biased region" description="Low complexity" evidence="3">
    <location>
        <begin position="955"/>
        <end position="968"/>
    </location>
</feature>
<feature type="compositionally biased region" description="Basic residues" evidence="3">
    <location>
        <begin position="280"/>
        <end position="292"/>
    </location>
</feature>
<evidence type="ECO:0000256" key="2">
    <source>
        <dbReference type="ARBA" id="ARBA00034103"/>
    </source>
</evidence>
<feature type="region of interest" description="Disordered" evidence="3">
    <location>
        <begin position="940"/>
        <end position="1062"/>
    </location>
</feature>
<feature type="compositionally biased region" description="Polar residues" evidence="3">
    <location>
        <begin position="63"/>
        <end position="77"/>
    </location>
</feature>
<feature type="region of interest" description="Disordered" evidence="3">
    <location>
        <begin position="1"/>
        <end position="440"/>
    </location>
</feature>
<feature type="compositionally biased region" description="Basic and acidic residues" evidence="3">
    <location>
        <begin position="414"/>
        <end position="426"/>
    </location>
</feature>
<evidence type="ECO:0000313" key="5">
    <source>
        <dbReference type="EMBL" id="KAK7476058.1"/>
    </source>
</evidence>
<feature type="domain" description="C2" evidence="4">
    <location>
        <begin position="1052"/>
        <end position="1188"/>
    </location>
</feature>
<comment type="subcellular location">
    <subcellularLocation>
        <location evidence="2">Synapse</location>
    </subcellularLocation>
</comment>
<feature type="region of interest" description="Disordered" evidence="3">
    <location>
        <begin position="705"/>
        <end position="724"/>
    </location>
</feature>
<evidence type="ECO:0000259" key="4">
    <source>
        <dbReference type="PROSITE" id="PS50004"/>
    </source>
</evidence>
<feature type="compositionally biased region" description="Polar residues" evidence="3">
    <location>
        <begin position="149"/>
        <end position="165"/>
    </location>
</feature>
<protein>
    <recommendedName>
        <fullName evidence="4">C2 domain-containing protein</fullName>
    </recommendedName>
</protein>
<feature type="compositionally biased region" description="Basic and acidic residues" evidence="3">
    <location>
        <begin position="84"/>
        <end position="100"/>
    </location>
</feature>
<dbReference type="PANTHER" id="PTHR12157:SF24">
    <property type="entry name" value="FIFE, ISOFORM D"/>
    <property type="match status" value="1"/>
</dbReference>
<organism evidence="5 6">
    <name type="scientific">Batillaria attramentaria</name>
    <dbReference type="NCBI Taxonomy" id="370345"/>
    <lineage>
        <taxon>Eukaryota</taxon>
        <taxon>Metazoa</taxon>
        <taxon>Spiralia</taxon>
        <taxon>Lophotrochozoa</taxon>
        <taxon>Mollusca</taxon>
        <taxon>Gastropoda</taxon>
        <taxon>Caenogastropoda</taxon>
        <taxon>Sorbeoconcha</taxon>
        <taxon>Cerithioidea</taxon>
        <taxon>Batillariidae</taxon>
        <taxon>Batillaria</taxon>
    </lineage>
</organism>
<proteinExistence type="predicted"/>
<dbReference type="PANTHER" id="PTHR12157">
    <property type="entry name" value="REGULATING SYNAPTIC MEMBRANE EXOCYTOSIS PROTEIN"/>
    <property type="match status" value="1"/>
</dbReference>
<dbReference type="SMART" id="SM00239">
    <property type="entry name" value="C2"/>
    <property type="match status" value="2"/>
</dbReference>
<dbReference type="PROSITE" id="PS50004">
    <property type="entry name" value="C2"/>
    <property type="match status" value="1"/>
</dbReference>
<accession>A0ABD0JMR1</accession>
<feature type="region of interest" description="Disordered" evidence="3">
    <location>
        <begin position="590"/>
        <end position="638"/>
    </location>
</feature>
<dbReference type="AlphaFoldDB" id="A0ABD0JMR1"/>
<feature type="compositionally biased region" description="Basic and acidic residues" evidence="3">
    <location>
        <begin position="249"/>
        <end position="265"/>
    </location>
</feature>
<feature type="compositionally biased region" description="Basic residues" evidence="3">
    <location>
        <begin position="1"/>
        <end position="11"/>
    </location>
</feature>
<feature type="compositionally biased region" description="Basic and acidic residues" evidence="3">
    <location>
        <begin position="969"/>
        <end position="987"/>
    </location>
</feature>
<dbReference type="SUPFAM" id="SSF49562">
    <property type="entry name" value="C2 domain (Calcium/lipid-binding domain, CaLB)"/>
    <property type="match status" value="2"/>
</dbReference>
<feature type="compositionally biased region" description="Polar residues" evidence="3">
    <location>
        <begin position="896"/>
        <end position="906"/>
    </location>
</feature>
<gene>
    <name evidence="5" type="ORF">BaRGS_00032685</name>
</gene>
<evidence type="ECO:0000256" key="1">
    <source>
        <dbReference type="ARBA" id="ARBA00023018"/>
    </source>
</evidence>
<reference evidence="5 6" key="1">
    <citation type="journal article" date="2023" name="Sci. Data">
        <title>Genome assembly of the Korean intertidal mud-creeper Batillaria attramentaria.</title>
        <authorList>
            <person name="Patra A.K."/>
            <person name="Ho P.T."/>
            <person name="Jun S."/>
            <person name="Lee S.J."/>
            <person name="Kim Y."/>
            <person name="Won Y.J."/>
        </authorList>
    </citation>
    <scope>NUCLEOTIDE SEQUENCE [LARGE SCALE GENOMIC DNA]</scope>
    <source>
        <strain evidence="5">Wonlab-2016</strain>
    </source>
</reference>
<feature type="non-terminal residue" evidence="5">
    <location>
        <position position="1"/>
    </location>
</feature>
<feature type="compositionally biased region" description="Basic and acidic residues" evidence="3">
    <location>
        <begin position="298"/>
        <end position="316"/>
    </location>
</feature>
<dbReference type="InterPro" id="IPR039032">
    <property type="entry name" value="Rim-like"/>
</dbReference>
<feature type="compositionally biased region" description="Low complexity" evidence="3">
    <location>
        <begin position="380"/>
        <end position="394"/>
    </location>
</feature>
<evidence type="ECO:0000313" key="6">
    <source>
        <dbReference type="Proteomes" id="UP001519460"/>
    </source>
</evidence>
<dbReference type="Gene3D" id="2.60.40.150">
    <property type="entry name" value="C2 domain"/>
    <property type="match status" value="2"/>
</dbReference>
<dbReference type="EMBL" id="JACVVK020000386">
    <property type="protein sequence ID" value="KAK7476058.1"/>
    <property type="molecule type" value="Genomic_DNA"/>
</dbReference>
<feature type="region of interest" description="Disordered" evidence="3">
    <location>
        <begin position="872"/>
        <end position="924"/>
    </location>
</feature>
<dbReference type="GO" id="GO:0045202">
    <property type="term" value="C:synapse"/>
    <property type="evidence" value="ECO:0007669"/>
    <property type="project" value="UniProtKB-SubCell"/>
</dbReference>
<keyword evidence="1" id="KW-0770">Synapse</keyword>
<dbReference type="InterPro" id="IPR035892">
    <property type="entry name" value="C2_domain_sf"/>
</dbReference>
<feature type="region of interest" description="Disordered" evidence="3">
    <location>
        <begin position="677"/>
        <end position="697"/>
    </location>
</feature>
<feature type="compositionally biased region" description="Basic and acidic residues" evidence="3">
    <location>
        <begin position="326"/>
        <end position="378"/>
    </location>
</feature>
<comment type="caution">
    <text evidence="5">The sequence shown here is derived from an EMBL/GenBank/DDBJ whole genome shotgun (WGS) entry which is preliminary data.</text>
</comment>
<dbReference type="Pfam" id="PF00168">
    <property type="entry name" value="C2"/>
    <property type="match status" value="2"/>
</dbReference>
<keyword evidence="6" id="KW-1185">Reference proteome</keyword>